<dbReference type="PANTHER" id="PTHR42928:SF5">
    <property type="entry name" value="BLR1237 PROTEIN"/>
    <property type="match status" value="1"/>
</dbReference>
<dbReference type="InterPro" id="IPR042100">
    <property type="entry name" value="Bug_dom1"/>
</dbReference>
<dbReference type="PIRSF" id="PIRSF017082">
    <property type="entry name" value="YflP"/>
    <property type="match status" value="1"/>
</dbReference>
<dbReference type="PROSITE" id="PS51318">
    <property type="entry name" value="TAT"/>
    <property type="match status" value="1"/>
</dbReference>
<comment type="similarity">
    <text evidence="1">Belongs to the UPF0065 (bug) family.</text>
</comment>
<dbReference type="PANTHER" id="PTHR42928">
    <property type="entry name" value="TRICARBOXYLATE-BINDING PROTEIN"/>
    <property type="match status" value="1"/>
</dbReference>
<dbReference type="InterPro" id="IPR005064">
    <property type="entry name" value="BUG"/>
</dbReference>
<accession>A0A4Q1HN64</accession>
<feature type="signal peptide" evidence="2">
    <location>
        <begin position="1"/>
        <end position="33"/>
    </location>
</feature>
<sequence>MASKSHAGRRKVLLAAACSAAAFSLSAVGPARAGDAYPSKPITIVLPYATGGTADMMARFAAQALTAELGQTAIVEAKPGAGGVLGTEYVSRAAPDGYTLALTASGTMGVNPYVYKLRYEPLKDFKQITVLVDLPFVVVTGNDFPAKTLKDFVDYAHAHPNGITFGNAGLGTQQHLTQLMFAKSAGIQVNLVPYKGSTPAMNDLLGGHINAVLDNTGVQTPFIHSGKVHPLFVTSQQRLAVLPDVPTAQEAGLKDFSAVAWFGLAAPKDTPDAVVDKIQQALSRQFAKPEIQQRVLDLGMIPRVTTPAETTARVRDDLQVFGRIAKDVGLQPM</sequence>
<comment type="caution">
    <text evidence="3">The sequence shown here is derived from an EMBL/GenBank/DDBJ whole genome shotgun (WGS) entry which is preliminary data.</text>
</comment>
<name>A0A4Q1HN64_9BURK</name>
<dbReference type="AlphaFoldDB" id="A0A4Q1HN64"/>
<keyword evidence="4" id="KW-1185">Reference proteome</keyword>
<dbReference type="OrthoDB" id="8893393at2"/>
<evidence type="ECO:0000313" key="4">
    <source>
        <dbReference type="Proteomes" id="UP000290849"/>
    </source>
</evidence>
<feature type="chain" id="PRO_5021005080" evidence="2">
    <location>
        <begin position="34"/>
        <end position="333"/>
    </location>
</feature>
<dbReference type="RefSeq" id="WP_129148180.1">
    <property type="nucleotide sequence ID" value="NZ_JBHSDO010000016.1"/>
</dbReference>
<dbReference type="Pfam" id="PF03401">
    <property type="entry name" value="TctC"/>
    <property type="match status" value="1"/>
</dbReference>
<protein>
    <submittedName>
        <fullName evidence="3">Tripartite tricarboxylate transporter substrate binding protein</fullName>
    </submittedName>
</protein>
<evidence type="ECO:0000256" key="1">
    <source>
        <dbReference type="ARBA" id="ARBA00006987"/>
    </source>
</evidence>
<dbReference type="Gene3D" id="3.40.190.10">
    <property type="entry name" value="Periplasmic binding protein-like II"/>
    <property type="match status" value="1"/>
</dbReference>
<gene>
    <name evidence="3" type="ORF">C7R54_00135</name>
</gene>
<keyword evidence="2" id="KW-0732">Signal</keyword>
<organism evidence="3 4">
    <name type="scientific">Achromobacter aloeverae</name>
    <dbReference type="NCBI Taxonomy" id="1750518"/>
    <lineage>
        <taxon>Bacteria</taxon>
        <taxon>Pseudomonadati</taxon>
        <taxon>Pseudomonadota</taxon>
        <taxon>Betaproteobacteria</taxon>
        <taxon>Burkholderiales</taxon>
        <taxon>Alcaligenaceae</taxon>
        <taxon>Achromobacter</taxon>
    </lineage>
</organism>
<dbReference type="CDD" id="cd07012">
    <property type="entry name" value="PBP2_Bug_TTT"/>
    <property type="match status" value="1"/>
</dbReference>
<dbReference type="Gene3D" id="3.40.190.150">
    <property type="entry name" value="Bordetella uptake gene, domain 1"/>
    <property type="match status" value="1"/>
</dbReference>
<reference evidence="3 4" key="1">
    <citation type="journal article" date="2017" name="Int. J. Syst. Evol. Microbiol.">
        <title>Achromobacter aloeverae sp. nov., isolated from the root of Aloe vera (L.) Burm.f.</title>
        <authorList>
            <person name="Kuncharoen N."/>
            <person name="Muramatsu Y."/>
            <person name="Shibata C."/>
            <person name="Kamakura Y."/>
            <person name="Nakagawa Y."/>
            <person name="Tanasupawat S."/>
        </authorList>
    </citation>
    <scope>NUCLEOTIDE SEQUENCE [LARGE SCALE GENOMIC DNA]</scope>
    <source>
        <strain evidence="3 4">AVA-1</strain>
    </source>
</reference>
<dbReference type="InterPro" id="IPR006311">
    <property type="entry name" value="TAT_signal"/>
</dbReference>
<dbReference type="EMBL" id="PYAL01000001">
    <property type="protein sequence ID" value="RXN92217.1"/>
    <property type="molecule type" value="Genomic_DNA"/>
</dbReference>
<dbReference type="SUPFAM" id="SSF53850">
    <property type="entry name" value="Periplasmic binding protein-like II"/>
    <property type="match status" value="1"/>
</dbReference>
<proteinExistence type="inferred from homology"/>
<dbReference type="Proteomes" id="UP000290849">
    <property type="component" value="Unassembled WGS sequence"/>
</dbReference>
<evidence type="ECO:0000256" key="2">
    <source>
        <dbReference type="SAM" id="SignalP"/>
    </source>
</evidence>
<evidence type="ECO:0000313" key="3">
    <source>
        <dbReference type="EMBL" id="RXN92217.1"/>
    </source>
</evidence>